<feature type="transmembrane region" description="Helical" evidence="1">
    <location>
        <begin position="82"/>
        <end position="102"/>
    </location>
</feature>
<reference evidence="2 3" key="1">
    <citation type="submission" date="2019-08" db="EMBL/GenBank/DDBJ databases">
        <title>Seonamhaeicola sediminis sp. nov., isolated from marine sediment.</title>
        <authorList>
            <person name="Cao W.R."/>
        </authorList>
    </citation>
    <scope>NUCLEOTIDE SEQUENCE [LARGE SCALE GENOMIC DNA]</scope>
    <source>
        <strain evidence="2 3">B011</strain>
    </source>
</reference>
<dbReference type="Proteomes" id="UP000323930">
    <property type="component" value="Unassembled WGS sequence"/>
</dbReference>
<dbReference type="RefSeq" id="WP_148545121.1">
    <property type="nucleotide sequence ID" value="NZ_VSDQ01000729.1"/>
</dbReference>
<sequence length="220" mass="25718">MFKPENIAKLIPVGGIFIILCSSIKLIIYYSMFNIKIIEYLTIQEYASLFMEDIIFYLLIIGFGVLYHRFTVKSFIKKSGKWPIIIGIAIGITINLIFFLTSETIYNRISNLTVVIYILVLLIFYLRQLKNKELNPTNYLVSVAIIFSISNGFSLGYSVLERDSIVDYKFHFTDYSINTSEKYRYLGKTEKYFFFYDLSNKQARIVNNENLLDINVLEKN</sequence>
<name>A0A5D0HF02_9FLAO</name>
<evidence type="ECO:0000313" key="2">
    <source>
        <dbReference type="EMBL" id="TYA69851.1"/>
    </source>
</evidence>
<accession>A0A5D0HF02</accession>
<feature type="transmembrane region" description="Helical" evidence="1">
    <location>
        <begin position="54"/>
        <end position="70"/>
    </location>
</feature>
<dbReference type="OrthoDB" id="10012059at2"/>
<protein>
    <submittedName>
        <fullName evidence="2">Uncharacterized protein</fullName>
    </submittedName>
</protein>
<keyword evidence="3" id="KW-1185">Reference proteome</keyword>
<comment type="caution">
    <text evidence="2">The sequence shown here is derived from an EMBL/GenBank/DDBJ whole genome shotgun (WGS) entry which is preliminary data.</text>
</comment>
<gene>
    <name evidence="2" type="ORF">FUA24_21385</name>
</gene>
<feature type="transmembrane region" description="Helical" evidence="1">
    <location>
        <begin position="139"/>
        <end position="160"/>
    </location>
</feature>
<organism evidence="2 3">
    <name type="scientific">Seonamhaeicola marinus</name>
    <dbReference type="NCBI Taxonomy" id="1912246"/>
    <lineage>
        <taxon>Bacteria</taxon>
        <taxon>Pseudomonadati</taxon>
        <taxon>Bacteroidota</taxon>
        <taxon>Flavobacteriia</taxon>
        <taxon>Flavobacteriales</taxon>
        <taxon>Flavobacteriaceae</taxon>
    </lineage>
</organism>
<keyword evidence="1" id="KW-1133">Transmembrane helix</keyword>
<feature type="transmembrane region" description="Helical" evidence="1">
    <location>
        <begin position="109"/>
        <end position="127"/>
    </location>
</feature>
<dbReference type="EMBL" id="VSDQ01000729">
    <property type="protein sequence ID" value="TYA69851.1"/>
    <property type="molecule type" value="Genomic_DNA"/>
</dbReference>
<evidence type="ECO:0000313" key="3">
    <source>
        <dbReference type="Proteomes" id="UP000323930"/>
    </source>
</evidence>
<proteinExistence type="predicted"/>
<keyword evidence="1" id="KW-0812">Transmembrane</keyword>
<keyword evidence="1" id="KW-0472">Membrane</keyword>
<dbReference type="AlphaFoldDB" id="A0A5D0HF02"/>
<feature type="transmembrane region" description="Helical" evidence="1">
    <location>
        <begin position="12"/>
        <end position="33"/>
    </location>
</feature>
<evidence type="ECO:0000256" key="1">
    <source>
        <dbReference type="SAM" id="Phobius"/>
    </source>
</evidence>